<keyword evidence="6" id="KW-0687">Ribonucleoprotein</keyword>
<evidence type="ECO:0000256" key="8">
    <source>
        <dbReference type="ARBA" id="ARBA00035359"/>
    </source>
</evidence>
<dbReference type="FunFam" id="2.30.30.790:FF:000002">
    <property type="entry name" value="39S ribosomal protein L19, mitochondrial"/>
    <property type="match status" value="1"/>
</dbReference>
<dbReference type="GO" id="GO:0006412">
    <property type="term" value="P:translation"/>
    <property type="evidence" value="ECO:0007669"/>
    <property type="project" value="InterPro"/>
</dbReference>
<dbReference type="AlphaFoldDB" id="A0A8J2KXK7"/>
<dbReference type="InterPro" id="IPR001857">
    <property type="entry name" value="Ribosomal_bL19"/>
</dbReference>
<evidence type="ECO:0000256" key="3">
    <source>
        <dbReference type="ARBA" id="ARBA00022946"/>
    </source>
</evidence>
<dbReference type="GO" id="GO:0005762">
    <property type="term" value="C:mitochondrial large ribosomal subunit"/>
    <property type="evidence" value="ECO:0007669"/>
    <property type="project" value="TreeGrafter"/>
</dbReference>
<proteinExistence type="inferred from homology"/>
<dbReference type="PANTHER" id="PTHR15680:SF9">
    <property type="entry name" value="LARGE RIBOSOMAL SUBUNIT PROTEIN BL19M"/>
    <property type="match status" value="1"/>
</dbReference>
<evidence type="ECO:0000256" key="1">
    <source>
        <dbReference type="ARBA" id="ARBA00004173"/>
    </source>
</evidence>
<name>A0A8J2KXK7_9HEXA</name>
<dbReference type="GO" id="GO:0003735">
    <property type="term" value="F:structural constituent of ribosome"/>
    <property type="evidence" value="ECO:0007669"/>
    <property type="project" value="InterPro"/>
</dbReference>
<protein>
    <recommendedName>
        <fullName evidence="7">Large ribosomal subunit protein bL19m</fullName>
    </recommendedName>
    <alternativeName>
        <fullName evidence="8">39S ribosomal protein L19, mitochondrial</fullName>
    </alternativeName>
</protein>
<evidence type="ECO:0000256" key="2">
    <source>
        <dbReference type="ARBA" id="ARBA00005781"/>
    </source>
</evidence>
<evidence type="ECO:0000256" key="6">
    <source>
        <dbReference type="ARBA" id="ARBA00023274"/>
    </source>
</evidence>
<keyword evidence="5" id="KW-0496">Mitochondrion</keyword>
<keyword evidence="3" id="KW-0809">Transit peptide</keyword>
<comment type="caution">
    <text evidence="10">The sequence shown here is derived from an EMBL/GenBank/DDBJ whole genome shotgun (WGS) entry which is preliminary data.</text>
</comment>
<feature type="compositionally biased region" description="Basic and acidic residues" evidence="9">
    <location>
        <begin position="34"/>
        <end position="43"/>
    </location>
</feature>
<dbReference type="EMBL" id="CAJVCH010265354">
    <property type="protein sequence ID" value="CAG7734230.1"/>
    <property type="molecule type" value="Genomic_DNA"/>
</dbReference>
<comment type="subcellular location">
    <subcellularLocation>
        <location evidence="1">Mitochondrion</location>
    </subcellularLocation>
</comment>
<evidence type="ECO:0000256" key="4">
    <source>
        <dbReference type="ARBA" id="ARBA00022980"/>
    </source>
</evidence>
<keyword evidence="4" id="KW-0689">Ribosomal protein</keyword>
<reference evidence="10" key="1">
    <citation type="submission" date="2021-06" db="EMBL/GenBank/DDBJ databases">
        <authorList>
            <person name="Hodson N. C."/>
            <person name="Mongue J. A."/>
            <person name="Jaron S. K."/>
        </authorList>
    </citation>
    <scope>NUCLEOTIDE SEQUENCE</scope>
</reference>
<organism evidence="10 11">
    <name type="scientific">Allacma fusca</name>
    <dbReference type="NCBI Taxonomy" id="39272"/>
    <lineage>
        <taxon>Eukaryota</taxon>
        <taxon>Metazoa</taxon>
        <taxon>Ecdysozoa</taxon>
        <taxon>Arthropoda</taxon>
        <taxon>Hexapoda</taxon>
        <taxon>Collembola</taxon>
        <taxon>Symphypleona</taxon>
        <taxon>Sminthuridae</taxon>
        <taxon>Allacma</taxon>
    </lineage>
</organism>
<dbReference type="PANTHER" id="PTHR15680">
    <property type="entry name" value="RIBOSOMAL PROTEIN L19"/>
    <property type="match status" value="1"/>
</dbReference>
<evidence type="ECO:0000256" key="7">
    <source>
        <dbReference type="ARBA" id="ARBA00035288"/>
    </source>
</evidence>
<dbReference type="OrthoDB" id="432645at2759"/>
<evidence type="ECO:0000313" key="11">
    <source>
        <dbReference type="Proteomes" id="UP000708208"/>
    </source>
</evidence>
<comment type="similarity">
    <text evidence="2">Belongs to the bacterial ribosomal protein bL19 family.</text>
</comment>
<keyword evidence="11" id="KW-1185">Reference proteome</keyword>
<dbReference type="Proteomes" id="UP000708208">
    <property type="component" value="Unassembled WGS sequence"/>
</dbReference>
<evidence type="ECO:0000256" key="5">
    <source>
        <dbReference type="ARBA" id="ARBA00023128"/>
    </source>
</evidence>
<dbReference type="Pfam" id="PF01245">
    <property type="entry name" value="Ribosomal_L19"/>
    <property type="match status" value="1"/>
</dbReference>
<evidence type="ECO:0000256" key="9">
    <source>
        <dbReference type="SAM" id="MobiDB-lite"/>
    </source>
</evidence>
<gene>
    <name evidence="10" type="ORF">AFUS01_LOCUS22629</name>
</gene>
<accession>A0A8J2KXK7</accession>
<sequence length="312" mass="36392">MWPANRVANRQLLAFSRSIWKSSTQSCLPNPSPQKDEEDRNGGDVKNVTVQKVSGGQGDNFAPFRFVYPEFLPDPRIDWRNRIREKLERVDMLKRRSVVEIPEFYVGSIMKVSVSDLNAPGKANTFVGICTERGGCGLRANFVLRNVIDGQGVEISYEMYNPTIQSISVLRLEKRLDENLRYLRDCPIEYSAFPFDMPQEIRNPDDPVPVNTMKVKLKPKPWCAKWQLWDLKGVEDFSDQLEEWQLKKLKTYNRINNTEHEKYDLMKIYRKTIPAEEQSEIFGEVHHQLAKLTQVLRSQKRKRQFAKPQKQA</sequence>
<evidence type="ECO:0000313" key="10">
    <source>
        <dbReference type="EMBL" id="CAG7734230.1"/>
    </source>
</evidence>
<feature type="region of interest" description="Disordered" evidence="9">
    <location>
        <begin position="23"/>
        <end position="43"/>
    </location>
</feature>